<dbReference type="Pfam" id="PF09331">
    <property type="entry name" value="DUF1985"/>
    <property type="match status" value="1"/>
</dbReference>
<evidence type="ECO:0000259" key="2">
    <source>
        <dbReference type="Pfam" id="PF09331"/>
    </source>
</evidence>
<dbReference type="PANTHER" id="PTHR48449">
    <property type="entry name" value="DUF1985 DOMAIN-CONTAINING PROTEIN"/>
    <property type="match status" value="1"/>
</dbReference>
<evidence type="ECO:0000313" key="3">
    <source>
        <dbReference type="EMBL" id="KAF3438461.1"/>
    </source>
</evidence>
<dbReference type="InterPro" id="IPR015410">
    <property type="entry name" value="DUF1985"/>
</dbReference>
<dbReference type="OrthoDB" id="1930729at2759"/>
<protein>
    <recommendedName>
        <fullName evidence="2">DUF1985 domain-containing protein</fullName>
    </recommendedName>
</protein>
<feature type="compositionally biased region" description="Polar residues" evidence="1">
    <location>
        <begin position="312"/>
        <end position="330"/>
    </location>
</feature>
<organism evidence="3 4">
    <name type="scientific">Rhamnella rubrinervis</name>
    <dbReference type="NCBI Taxonomy" id="2594499"/>
    <lineage>
        <taxon>Eukaryota</taxon>
        <taxon>Viridiplantae</taxon>
        <taxon>Streptophyta</taxon>
        <taxon>Embryophyta</taxon>
        <taxon>Tracheophyta</taxon>
        <taxon>Spermatophyta</taxon>
        <taxon>Magnoliopsida</taxon>
        <taxon>eudicotyledons</taxon>
        <taxon>Gunneridae</taxon>
        <taxon>Pentapetalae</taxon>
        <taxon>rosids</taxon>
        <taxon>fabids</taxon>
        <taxon>Rosales</taxon>
        <taxon>Rhamnaceae</taxon>
        <taxon>rhamnoid group</taxon>
        <taxon>Rhamneae</taxon>
        <taxon>Rhamnella</taxon>
    </lineage>
</organism>
<dbReference type="AlphaFoldDB" id="A0A8K0GUW9"/>
<dbReference type="PANTHER" id="PTHR48449:SF1">
    <property type="entry name" value="DUF1985 DOMAIN-CONTAINING PROTEIN"/>
    <property type="match status" value="1"/>
</dbReference>
<keyword evidence="4" id="KW-1185">Reference proteome</keyword>
<feature type="domain" description="DUF1985" evidence="2">
    <location>
        <begin position="87"/>
        <end position="221"/>
    </location>
</feature>
<accession>A0A8K0GUW9</accession>
<evidence type="ECO:0000256" key="1">
    <source>
        <dbReference type="SAM" id="MobiDB-lite"/>
    </source>
</evidence>
<comment type="caution">
    <text evidence="3">The sequence shown here is derived from an EMBL/GenBank/DDBJ whole genome shotgun (WGS) entry which is preliminary data.</text>
</comment>
<evidence type="ECO:0000313" key="4">
    <source>
        <dbReference type="Proteomes" id="UP000796880"/>
    </source>
</evidence>
<feature type="region of interest" description="Disordered" evidence="1">
    <location>
        <begin position="310"/>
        <end position="330"/>
    </location>
</feature>
<gene>
    <name evidence="3" type="ORF">FNV43_RR21223</name>
</gene>
<reference evidence="3" key="1">
    <citation type="submission" date="2020-03" db="EMBL/GenBank/DDBJ databases">
        <title>A high-quality chromosome-level genome assembly of a woody plant with both climbing and erect habits, Rhamnella rubrinervis.</title>
        <authorList>
            <person name="Lu Z."/>
            <person name="Yang Y."/>
            <person name="Zhu X."/>
            <person name="Sun Y."/>
        </authorList>
    </citation>
    <scope>NUCLEOTIDE SEQUENCE</scope>
    <source>
        <strain evidence="3">BYM</strain>
        <tissue evidence="3">Leaf</tissue>
    </source>
</reference>
<dbReference type="EMBL" id="VOIH02000009">
    <property type="protein sequence ID" value="KAF3438461.1"/>
    <property type="molecule type" value="Genomic_DNA"/>
</dbReference>
<dbReference type="Proteomes" id="UP000796880">
    <property type="component" value="Unassembled WGS sequence"/>
</dbReference>
<name>A0A8K0GUW9_9ROSA</name>
<proteinExistence type="predicted"/>
<sequence>MKWNLQRFLKLSSTYSSDAHVCITNKVALGKVLDDVKKKMSIVVKNVDEIIPDYLAGQRKKMEESYFGHLFLQFNVKFNADLVHHLLRRQVHTSNRKYLEFNFEGNAAQFRKKEFDIITKLKMGPIPANNPTSSYERIRDDYFNGSDVITNGMVEDAYTNITQWMEDDDMVKLSLLYILECGLLRKESNSEIKLDHVSMVDDLSNFNAYPWGELAWEAAINSLQNGLEKPNSSGTYSLERWETTVALNYETLKNKLFNEEGAKASLGEENMLTSNEHGHDEHHDDARHDVVEPPLKKAHTNIHEGVDAHHSIPQQSPHQNVQQLEVASSR</sequence>